<name>A0A143QMS3_RHOFA</name>
<reference evidence="2" key="2">
    <citation type="submission" date="2016-04" db="EMBL/GenBank/DDBJ databases">
        <title>Complete Genome and Plasmid Sequences for Rhodococcus fascians D188 and Draft Sequences for Rhodococcus spp. Isolates PBTS 1 and PBTS 2.</title>
        <authorList>
            <person name="Stamer R."/>
            <person name="Vereecke D."/>
            <person name="Zhang Y."/>
            <person name="Schilkey F."/>
            <person name="Devitt N."/>
            <person name="Randall J."/>
        </authorList>
    </citation>
    <scope>NUCLEOTIDE SEQUENCE [LARGE SCALE GENOMIC DNA]</scope>
    <source>
        <strain evidence="2">PBTS2</strain>
    </source>
</reference>
<protein>
    <submittedName>
        <fullName evidence="1">Uncharacterized protein</fullName>
    </submittedName>
</protein>
<evidence type="ECO:0000313" key="1">
    <source>
        <dbReference type="EMBL" id="AMY24229.1"/>
    </source>
</evidence>
<dbReference type="AlphaFoldDB" id="A0A143QMS3"/>
<dbReference type="RefSeq" id="WP_265733199.1">
    <property type="nucleotide sequence ID" value="NZ_CP015220.1"/>
</dbReference>
<dbReference type="KEGG" id="rhs:A3Q41_02938"/>
<dbReference type="EMBL" id="CP015220">
    <property type="protein sequence ID" value="AMY24229.1"/>
    <property type="molecule type" value="Genomic_DNA"/>
</dbReference>
<proteinExistence type="predicted"/>
<dbReference type="Proteomes" id="UP000076038">
    <property type="component" value="Chromosome"/>
</dbReference>
<reference evidence="1 2" key="1">
    <citation type="journal article" date="2016" name="Genome Announc.">
        <title>Complete Genome and Plasmid Sequences for Rhodococcus fascians D188 and Draft Sequences for Rhodococcus Isolates PBTS 1 and PBTS 2.</title>
        <authorList>
            <person name="Stamler R.A."/>
            <person name="Vereecke D."/>
            <person name="Zhang Y."/>
            <person name="Schilkey F."/>
            <person name="Devitt N."/>
            <person name="Randall J.J."/>
        </authorList>
    </citation>
    <scope>NUCLEOTIDE SEQUENCE [LARGE SCALE GENOMIC DNA]</scope>
    <source>
        <strain evidence="1 2">PBTS2</strain>
    </source>
</reference>
<sequence length="42" mass="4868">MTDRWHSASARTTRDHVVVDPLAPTFRWQNERVPLVHSAGNR</sequence>
<keyword evidence="2" id="KW-1185">Reference proteome</keyword>
<organism evidence="1 2">
    <name type="scientific">Rhodococcoides fascians</name>
    <name type="common">Rhodococcus fascians</name>
    <dbReference type="NCBI Taxonomy" id="1828"/>
    <lineage>
        <taxon>Bacteria</taxon>
        <taxon>Bacillati</taxon>
        <taxon>Actinomycetota</taxon>
        <taxon>Actinomycetes</taxon>
        <taxon>Mycobacteriales</taxon>
        <taxon>Nocardiaceae</taxon>
        <taxon>Rhodococcoides</taxon>
    </lineage>
</organism>
<accession>A0A143QMS3</accession>
<dbReference type="PATRIC" id="fig|1653479.3.peg.2975"/>
<gene>
    <name evidence="1" type="ORF">A3Q41_02938</name>
</gene>
<evidence type="ECO:0000313" key="2">
    <source>
        <dbReference type="Proteomes" id="UP000076038"/>
    </source>
</evidence>